<keyword evidence="2" id="KW-1185">Reference proteome</keyword>
<organism evidence="1 2">
    <name type="scientific">Actinomadura chibensis</name>
    <dbReference type="NCBI Taxonomy" id="392828"/>
    <lineage>
        <taxon>Bacteria</taxon>
        <taxon>Bacillati</taxon>
        <taxon>Actinomycetota</taxon>
        <taxon>Actinomycetes</taxon>
        <taxon>Streptosporangiales</taxon>
        <taxon>Thermomonosporaceae</taxon>
        <taxon>Actinomadura</taxon>
    </lineage>
</organism>
<dbReference type="STRING" id="1220554.GCA_001552135_03089"/>
<dbReference type="RefSeq" id="WP_148344328.1">
    <property type="nucleotide sequence ID" value="NZ_VSFG01000002.1"/>
</dbReference>
<evidence type="ECO:0000313" key="1">
    <source>
        <dbReference type="EMBL" id="TYB46723.1"/>
    </source>
</evidence>
<dbReference type="AlphaFoldDB" id="A0A5D0NQ26"/>
<gene>
    <name evidence="1" type="ORF">FXF69_16105</name>
</gene>
<dbReference type="Proteomes" id="UP000323380">
    <property type="component" value="Unassembled WGS sequence"/>
</dbReference>
<reference evidence="1 2" key="1">
    <citation type="submission" date="2019-08" db="EMBL/GenBank/DDBJ databases">
        <title>Actinomadura sp. nov. CYP1-5 isolated from mountain soil.</title>
        <authorList>
            <person name="Songsumanus A."/>
            <person name="Kuncharoen N."/>
            <person name="Kudo T."/>
            <person name="Yuki M."/>
            <person name="Igarashi Y."/>
            <person name="Tanasupawat S."/>
        </authorList>
    </citation>
    <scope>NUCLEOTIDE SEQUENCE [LARGE SCALE GENOMIC DNA]</scope>
    <source>
        <strain evidence="1 2">JCM 14158</strain>
    </source>
</reference>
<comment type="caution">
    <text evidence="1">The sequence shown here is derived from an EMBL/GenBank/DDBJ whole genome shotgun (WGS) entry which is preliminary data.</text>
</comment>
<dbReference type="EMBL" id="VSFG01000002">
    <property type="protein sequence ID" value="TYB46723.1"/>
    <property type="molecule type" value="Genomic_DNA"/>
</dbReference>
<sequence length="241" mass="26116">MKIEHRVVSGGAAVAVAAGVLVGAGGAAGAETLKFRIEVPRHLSVSKGEYSKSCAMDVWVWGTEGSTVAYSKVSLIGPDGETGPPYNRVLPGYQVGYGVGCATVPQDAGKYRIRVVAYNKSGKALGSREDYWYEKLDTVVQNFNAAPEPVRKGKTLYVSGRLRRVNNIGTGYTGYSGKSMRIYFRPKGGKTWTYMGSAKTNSSGDFRKGFTAKASGTWRAYFPGTSRFDKQASRDDYVQVR</sequence>
<protein>
    <submittedName>
        <fullName evidence="1">Uncharacterized protein</fullName>
    </submittedName>
</protein>
<accession>A0A5D0NQ26</accession>
<evidence type="ECO:0000313" key="2">
    <source>
        <dbReference type="Proteomes" id="UP000323380"/>
    </source>
</evidence>
<name>A0A5D0NQ26_9ACTN</name>
<proteinExistence type="predicted"/>